<evidence type="ECO:0000313" key="1">
    <source>
        <dbReference type="EMBL" id="AFL55167.1"/>
    </source>
</evidence>
<organism evidence="1">
    <name type="scientific">Sinorhizobium fredii (strain USDA 257)</name>
    <dbReference type="NCBI Taxonomy" id="1185652"/>
    <lineage>
        <taxon>Bacteria</taxon>
        <taxon>Pseudomonadati</taxon>
        <taxon>Pseudomonadota</taxon>
        <taxon>Alphaproteobacteria</taxon>
        <taxon>Hyphomicrobiales</taxon>
        <taxon>Rhizobiaceae</taxon>
        <taxon>Sinorhizobium/Ensifer group</taxon>
        <taxon>Sinorhizobium</taxon>
    </lineage>
</organism>
<dbReference type="AlphaFoldDB" id="I3XH11"/>
<name>I3XH11_SINF2</name>
<dbReference type="EMBL" id="CP003566">
    <property type="protein sequence ID" value="AFL55167.1"/>
    <property type="molecule type" value="Genomic_DNA"/>
</dbReference>
<geneLocation type="plasmid" evidence="2">
    <name>pUSDA257 fragment 3</name>
</geneLocation>
<sequence length="37" mass="4463">MRLPKSVNRRWQRRLTVSSIDEHGIMGSKQELREIVR</sequence>
<protein>
    <submittedName>
        <fullName evidence="1">Uncharacterized protein</fullName>
    </submittedName>
</protein>
<dbReference type="HOGENOM" id="CLU_3348697_0_0_5"/>
<keyword evidence="1" id="KW-0614">Plasmid</keyword>
<proteinExistence type="predicted"/>
<evidence type="ECO:0000313" key="2">
    <source>
        <dbReference type="Proteomes" id="UP000006180"/>
    </source>
</evidence>
<accession>I3XH11</accession>
<reference evidence="1" key="1">
    <citation type="journal article" date="2012" name="J. Bacteriol.">
        <title>Complete genome sequence of the broad-host-range strain Sinorhizobium fredii USDA257.</title>
        <authorList>
            <person name="Schuldes J."/>
            <person name="Rodriguez Orbegoso M."/>
            <person name="Schmeisser C."/>
            <person name="Krishnan H.B."/>
            <person name="Daniel R."/>
            <person name="Streit W.R."/>
        </authorList>
    </citation>
    <scope>NUCLEOTIDE SEQUENCE [LARGE SCALE GENOMIC DNA]</scope>
    <source>
        <strain evidence="1">USDA 257</strain>
        <plasmid evidence="1">pUSDA257</plasmid>
    </source>
</reference>
<gene>
    <name evidence="1" type="ORF">USDA257_p04520</name>
</gene>